<dbReference type="Pfam" id="PF04076">
    <property type="entry name" value="BOF"/>
    <property type="match status" value="1"/>
</dbReference>
<gene>
    <name evidence="3" type="ORF">LOKVESSMR4R_02656</name>
</gene>
<keyword evidence="4" id="KW-1185">Reference proteome</keyword>
<reference evidence="3 4" key="1">
    <citation type="submission" date="2017-05" db="EMBL/GenBank/DDBJ databases">
        <title>Genome Sequence of Loktanella vestfoldensis Strain SMR4r Isolated from a Culture of the Diatom Skeletonema marinoi.</title>
        <authorList>
            <person name="Topel M."/>
            <person name="Pinder M.I.M."/>
            <person name="Johansson O.N."/>
            <person name="Kourtchenko O."/>
            <person name="Godhe A."/>
            <person name="Clarke A.K."/>
        </authorList>
    </citation>
    <scope>NUCLEOTIDE SEQUENCE [LARGE SCALE GENOMIC DNA]</scope>
    <source>
        <strain evidence="3 4">SMR4r</strain>
    </source>
</reference>
<dbReference type="RefSeq" id="WP_087209166.1">
    <property type="nucleotide sequence ID" value="NZ_CP021431.1"/>
</dbReference>
<dbReference type="SUPFAM" id="SSF101756">
    <property type="entry name" value="Hypothetical protein YgiW"/>
    <property type="match status" value="1"/>
</dbReference>
<dbReference type="Proteomes" id="UP000195273">
    <property type="component" value="Chromosome"/>
</dbReference>
<dbReference type="EMBL" id="CP021431">
    <property type="protein sequence ID" value="ARU01951.1"/>
    <property type="molecule type" value="Genomic_DNA"/>
</dbReference>
<dbReference type="InterPro" id="IPR005220">
    <property type="entry name" value="CarO-like"/>
</dbReference>
<dbReference type="Gene3D" id="2.40.50.200">
    <property type="entry name" value="Bacterial OB-fold"/>
    <property type="match status" value="1"/>
</dbReference>
<dbReference type="InterPro" id="IPR036700">
    <property type="entry name" value="BOBF_sf"/>
</dbReference>
<evidence type="ECO:0000256" key="2">
    <source>
        <dbReference type="SAM" id="SignalP"/>
    </source>
</evidence>
<proteinExistence type="predicted"/>
<dbReference type="OrthoDB" id="467760at2"/>
<dbReference type="STRING" id="1122181.GCA_000382265_01204"/>
<dbReference type="KEGG" id="lvs:LOKVESSMR4R_02656"/>
<feature type="chain" id="PRO_5010999572" evidence="2">
    <location>
        <begin position="21"/>
        <end position="113"/>
    </location>
</feature>
<evidence type="ECO:0000313" key="4">
    <source>
        <dbReference type="Proteomes" id="UP000195273"/>
    </source>
</evidence>
<protein>
    <submittedName>
        <fullName evidence="3">Uncharacterized protein</fullName>
    </submittedName>
</protein>
<evidence type="ECO:0000313" key="3">
    <source>
        <dbReference type="EMBL" id="ARU01951.1"/>
    </source>
</evidence>
<dbReference type="AlphaFoldDB" id="A0A1Y0EF07"/>
<evidence type="ECO:0000256" key="1">
    <source>
        <dbReference type="ARBA" id="ARBA00022729"/>
    </source>
</evidence>
<keyword evidence="1 2" id="KW-0732">Signal</keyword>
<accession>A0A1Y0EF07</accession>
<name>A0A1Y0EF07_9RHOB</name>
<feature type="signal peptide" evidence="2">
    <location>
        <begin position="1"/>
        <end position="20"/>
    </location>
</feature>
<organism evidence="3 4">
    <name type="scientific">Yoonia vestfoldensis</name>
    <dbReference type="NCBI Taxonomy" id="245188"/>
    <lineage>
        <taxon>Bacteria</taxon>
        <taxon>Pseudomonadati</taxon>
        <taxon>Pseudomonadota</taxon>
        <taxon>Alphaproteobacteria</taxon>
        <taxon>Rhodobacterales</taxon>
        <taxon>Paracoccaceae</taxon>
        <taxon>Yoonia</taxon>
    </lineage>
</organism>
<sequence length="113" mass="12238">MKFLVIAAFCAALTAPAAFADTPTTPIADVQRGTMVNVAGTVARITDEDEFRLTDASGSIRIYVGPNWVPAEVGENVVVSGFVDDDLIPPREIYARSLTRADGTVITFDRRYE</sequence>